<accession>A0ACB9DZA1</accession>
<proteinExistence type="predicted"/>
<keyword evidence="2" id="KW-1185">Reference proteome</keyword>
<comment type="caution">
    <text evidence="1">The sequence shown here is derived from an EMBL/GenBank/DDBJ whole genome shotgun (WGS) entry which is preliminary data.</text>
</comment>
<dbReference type="Proteomes" id="UP001055811">
    <property type="component" value="Linkage Group LG04"/>
</dbReference>
<sequence>MVDQRRRRPPRLGLKWIAARKCILDSPRALVETPGTRVGFGGFTACMYVMCKSERDLGLKRELIYWSFAAREVLGVTKWLQVS</sequence>
<organism evidence="1 2">
    <name type="scientific">Cichorium intybus</name>
    <name type="common">Chicory</name>
    <dbReference type="NCBI Taxonomy" id="13427"/>
    <lineage>
        <taxon>Eukaryota</taxon>
        <taxon>Viridiplantae</taxon>
        <taxon>Streptophyta</taxon>
        <taxon>Embryophyta</taxon>
        <taxon>Tracheophyta</taxon>
        <taxon>Spermatophyta</taxon>
        <taxon>Magnoliopsida</taxon>
        <taxon>eudicotyledons</taxon>
        <taxon>Gunneridae</taxon>
        <taxon>Pentapetalae</taxon>
        <taxon>asterids</taxon>
        <taxon>campanulids</taxon>
        <taxon>Asterales</taxon>
        <taxon>Asteraceae</taxon>
        <taxon>Cichorioideae</taxon>
        <taxon>Cichorieae</taxon>
        <taxon>Cichoriinae</taxon>
        <taxon>Cichorium</taxon>
    </lineage>
</organism>
<evidence type="ECO:0000313" key="2">
    <source>
        <dbReference type="Proteomes" id="UP001055811"/>
    </source>
</evidence>
<reference evidence="2" key="1">
    <citation type="journal article" date="2022" name="Mol. Ecol. Resour.">
        <title>The genomes of chicory, endive, great burdock and yacon provide insights into Asteraceae palaeo-polyploidization history and plant inulin production.</title>
        <authorList>
            <person name="Fan W."/>
            <person name="Wang S."/>
            <person name="Wang H."/>
            <person name="Wang A."/>
            <person name="Jiang F."/>
            <person name="Liu H."/>
            <person name="Zhao H."/>
            <person name="Xu D."/>
            <person name="Zhang Y."/>
        </authorList>
    </citation>
    <scope>NUCLEOTIDE SEQUENCE [LARGE SCALE GENOMIC DNA]</scope>
    <source>
        <strain evidence="2">cv. Punajuju</strain>
    </source>
</reference>
<protein>
    <submittedName>
        <fullName evidence="1">Uncharacterized protein</fullName>
    </submittedName>
</protein>
<name>A0ACB9DZA1_CICIN</name>
<gene>
    <name evidence="1" type="ORF">L2E82_22882</name>
</gene>
<dbReference type="EMBL" id="CM042012">
    <property type="protein sequence ID" value="KAI3751791.1"/>
    <property type="molecule type" value="Genomic_DNA"/>
</dbReference>
<reference evidence="1 2" key="2">
    <citation type="journal article" date="2022" name="Mol. Ecol. Resour.">
        <title>The genomes of chicory, endive, great burdock and yacon provide insights into Asteraceae paleo-polyploidization history and plant inulin production.</title>
        <authorList>
            <person name="Fan W."/>
            <person name="Wang S."/>
            <person name="Wang H."/>
            <person name="Wang A."/>
            <person name="Jiang F."/>
            <person name="Liu H."/>
            <person name="Zhao H."/>
            <person name="Xu D."/>
            <person name="Zhang Y."/>
        </authorList>
    </citation>
    <scope>NUCLEOTIDE SEQUENCE [LARGE SCALE GENOMIC DNA]</scope>
    <source>
        <strain evidence="2">cv. Punajuju</strain>
        <tissue evidence="1">Leaves</tissue>
    </source>
</reference>
<evidence type="ECO:0000313" key="1">
    <source>
        <dbReference type="EMBL" id="KAI3751791.1"/>
    </source>
</evidence>